<evidence type="ECO:0000313" key="1">
    <source>
        <dbReference type="EMBL" id="SCE85796.1"/>
    </source>
</evidence>
<name>A0A1C4VP89_9ACTN</name>
<keyword evidence="2" id="KW-1185">Reference proteome</keyword>
<sequence>MSGGPHLPMRPVWRCRRCGAPWPCGPARLSLLVEYRGDRTALLFYLALLMQEATAHLTALNPASPPGDLTNRFLSWVRAPRPPS</sequence>
<proteinExistence type="predicted"/>
<gene>
    <name evidence="1" type="ORF">GA0070563_102420</name>
</gene>
<dbReference type="AlphaFoldDB" id="A0A1C4VP89"/>
<accession>A0A1C4VP89</accession>
<dbReference type="EMBL" id="FMCT01000002">
    <property type="protein sequence ID" value="SCE85796.1"/>
    <property type="molecule type" value="Genomic_DNA"/>
</dbReference>
<organism evidence="1 2">
    <name type="scientific">Micromonospora carbonacea</name>
    <dbReference type="NCBI Taxonomy" id="47853"/>
    <lineage>
        <taxon>Bacteria</taxon>
        <taxon>Bacillati</taxon>
        <taxon>Actinomycetota</taxon>
        <taxon>Actinomycetes</taxon>
        <taxon>Micromonosporales</taxon>
        <taxon>Micromonosporaceae</taxon>
        <taxon>Micromonospora</taxon>
    </lineage>
</organism>
<protein>
    <recommendedName>
        <fullName evidence="3">Flavin reductase</fullName>
    </recommendedName>
</protein>
<evidence type="ECO:0000313" key="2">
    <source>
        <dbReference type="Proteomes" id="UP000183585"/>
    </source>
</evidence>
<dbReference type="RefSeq" id="WP_074473215.1">
    <property type="nucleotide sequence ID" value="NZ_FMCT01000002.1"/>
</dbReference>
<evidence type="ECO:0008006" key="3">
    <source>
        <dbReference type="Google" id="ProtNLM"/>
    </source>
</evidence>
<dbReference type="Proteomes" id="UP000183585">
    <property type="component" value="Unassembled WGS sequence"/>
</dbReference>
<reference evidence="2" key="1">
    <citation type="submission" date="2016-06" db="EMBL/GenBank/DDBJ databases">
        <authorList>
            <person name="Varghese N."/>
            <person name="Submissions Spin"/>
        </authorList>
    </citation>
    <scope>NUCLEOTIDE SEQUENCE [LARGE SCALE GENOMIC DNA]</scope>
    <source>
        <strain evidence="2">DSM 43168</strain>
    </source>
</reference>